<organism evidence="2 3">
    <name type="scientific">Nocardioides hankookensis</name>
    <dbReference type="NCBI Taxonomy" id="443157"/>
    <lineage>
        <taxon>Bacteria</taxon>
        <taxon>Bacillati</taxon>
        <taxon>Actinomycetota</taxon>
        <taxon>Actinomycetes</taxon>
        <taxon>Propionibacteriales</taxon>
        <taxon>Nocardioidaceae</taxon>
        <taxon>Nocardioides</taxon>
    </lineage>
</organism>
<sequence length="266" mass="28320">MTRSAWTVTETVLPDGTPWCTASPGDTRMLYDEIFVDGVYAEFLRRAAVTGRLVVDIGANTGLSALYVARHAPALAILAVEPVPVTYSCLAQNLLRHVPHAVPVQGAVGARAGALGLTYYPRAPSQSGAHAARERDDALTAAYLRNVGFDEIAVDDALVGLHDGVGVTVPLFRLDGLLDAFHPGIDSGIHLKVDVERAEEEVLGGVGSRWSAVDGVVCEVEDHDGALGRIVALLRDQGFATYVEQEDLLADSPLWTVLATRERADG</sequence>
<evidence type="ECO:0000313" key="2">
    <source>
        <dbReference type="EMBL" id="MFC6041920.1"/>
    </source>
</evidence>
<evidence type="ECO:0000259" key="1">
    <source>
        <dbReference type="Pfam" id="PF05050"/>
    </source>
</evidence>
<dbReference type="SUPFAM" id="SSF53335">
    <property type="entry name" value="S-adenosyl-L-methionine-dependent methyltransferases"/>
    <property type="match status" value="1"/>
</dbReference>
<proteinExistence type="predicted"/>
<keyword evidence="3" id="KW-1185">Reference proteome</keyword>
<dbReference type="InterPro" id="IPR052514">
    <property type="entry name" value="SAM-dependent_MTase"/>
</dbReference>
<evidence type="ECO:0000313" key="3">
    <source>
        <dbReference type="Proteomes" id="UP001596135"/>
    </source>
</evidence>
<dbReference type="Gene3D" id="3.40.50.150">
    <property type="entry name" value="Vaccinia Virus protein VP39"/>
    <property type="match status" value="1"/>
</dbReference>
<reference evidence="3" key="1">
    <citation type="journal article" date="2019" name="Int. J. Syst. Evol. Microbiol.">
        <title>The Global Catalogue of Microorganisms (GCM) 10K type strain sequencing project: providing services to taxonomists for standard genome sequencing and annotation.</title>
        <authorList>
            <consortium name="The Broad Institute Genomics Platform"/>
            <consortium name="The Broad Institute Genome Sequencing Center for Infectious Disease"/>
            <person name="Wu L."/>
            <person name="Ma J."/>
        </authorList>
    </citation>
    <scope>NUCLEOTIDE SEQUENCE [LARGE SCALE GENOMIC DNA]</scope>
    <source>
        <strain evidence="3">CCUG 54522</strain>
    </source>
</reference>
<dbReference type="InterPro" id="IPR029063">
    <property type="entry name" value="SAM-dependent_MTases_sf"/>
</dbReference>
<gene>
    <name evidence="2" type="ORF">ACFPYL_02480</name>
</gene>
<protein>
    <submittedName>
        <fullName evidence="2">FkbM family methyltransferase</fullName>
    </submittedName>
</protein>
<dbReference type="InterPro" id="IPR006342">
    <property type="entry name" value="FkbM_mtfrase"/>
</dbReference>
<dbReference type="NCBIfam" id="TIGR01444">
    <property type="entry name" value="fkbM_fam"/>
    <property type="match status" value="1"/>
</dbReference>
<name>A0ABW1LD72_9ACTN</name>
<dbReference type="EMBL" id="JBHSRJ010000001">
    <property type="protein sequence ID" value="MFC6041920.1"/>
    <property type="molecule type" value="Genomic_DNA"/>
</dbReference>
<feature type="domain" description="Methyltransferase FkbM" evidence="1">
    <location>
        <begin position="56"/>
        <end position="239"/>
    </location>
</feature>
<dbReference type="PANTHER" id="PTHR34203:SF15">
    <property type="entry name" value="SLL1173 PROTEIN"/>
    <property type="match status" value="1"/>
</dbReference>
<accession>A0ABW1LD72</accession>
<keyword evidence="2" id="KW-0489">Methyltransferase</keyword>
<dbReference type="Pfam" id="PF05050">
    <property type="entry name" value="Methyltransf_21"/>
    <property type="match status" value="1"/>
</dbReference>
<dbReference type="RefSeq" id="WP_379149984.1">
    <property type="nucleotide sequence ID" value="NZ_JBHSRJ010000001.1"/>
</dbReference>
<keyword evidence="2" id="KW-0808">Transferase</keyword>
<dbReference type="PANTHER" id="PTHR34203">
    <property type="entry name" value="METHYLTRANSFERASE, FKBM FAMILY PROTEIN"/>
    <property type="match status" value="1"/>
</dbReference>
<dbReference type="Proteomes" id="UP001596135">
    <property type="component" value="Unassembled WGS sequence"/>
</dbReference>
<comment type="caution">
    <text evidence="2">The sequence shown here is derived from an EMBL/GenBank/DDBJ whole genome shotgun (WGS) entry which is preliminary data.</text>
</comment>
<dbReference type="GO" id="GO:0032259">
    <property type="term" value="P:methylation"/>
    <property type="evidence" value="ECO:0007669"/>
    <property type="project" value="UniProtKB-KW"/>
</dbReference>
<dbReference type="GO" id="GO:0008168">
    <property type="term" value="F:methyltransferase activity"/>
    <property type="evidence" value="ECO:0007669"/>
    <property type="project" value="UniProtKB-KW"/>
</dbReference>